<organism evidence="1 2">
    <name type="scientific">Postechiella marina</name>
    <dbReference type="NCBI Taxonomy" id="943941"/>
    <lineage>
        <taxon>Bacteria</taxon>
        <taxon>Pseudomonadati</taxon>
        <taxon>Bacteroidota</taxon>
        <taxon>Flavobacteriia</taxon>
        <taxon>Flavobacteriales</taxon>
        <taxon>Flavobacteriaceae</taxon>
        <taxon>Postechiella</taxon>
    </lineage>
</organism>
<dbReference type="EMBL" id="BAABCA010000001">
    <property type="protein sequence ID" value="GAA4230712.1"/>
    <property type="molecule type" value="Genomic_DNA"/>
</dbReference>
<dbReference type="Gene3D" id="3.30.530.20">
    <property type="match status" value="1"/>
</dbReference>
<accession>A0ABP8BZI2</accession>
<evidence type="ECO:0000313" key="2">
    <source>
        <dbReference type="Proteomes" id="UP001501496"/>
    </source>
</evidence>
<dbReference type="SUPFAM" id="SSF55961">
    <property type="entry name" value="Bet v1-like"/>
    <property type="match status" value="1"/>
</dbReference>
<protein>
    <recommendedName>
        <fullName evidence="3">Cell division protein</fullName>
    </recommendedName>
</protein>
<gene>
    <name evidence="1" type="ORF">GCM10022291_01510</name>
</gene>
<name>A0ABP8BZI2_9FLAO</name>
<dbReference type="RefSeq" id="WP_344785964.1">
    <property type="nucleotide sequence ID" value="NZ_BAABCA010000001.1"/>
</dbReference>
<reference evidence="2" key="1">
    <citation type="journal article" date="2019" name="Int. J. Syst. Evol. Microbiol.">
        <title>The Global Catalogue of Microorganisms (GCM) 10K type strain sequencing project: providing services to taxonomists for standard genome sequencing and annotation.</title>
        <authorList>
            <consortium name="The Broad Institute Genomics Platform"/>
            <consortium name="The Broad Institute Genome Sequencing Center for Infectious Disease"/>
            <person name="Wu L."/>
            <person name="Ma J."/>
        </authorList>
    </citation>
    <scope>NUCLEOTIDE SEQUENCE [LARGE SCALE GENOMIC DNA]</scope>
    <source>
        <strain evidence="2">JCM 17630</strain>
    </source>
</reference>
<sequence>MALIEIQTRIHADIETCFDLARDVGFYQQSLKHNKEIAIAGIVSGLVKLDDIVIWETSHLGFVQHLTLKITEFKQPYLFVDELVSGSFKAYRHEHVFTKHEAETVMLDRFYYELPYGAFGRFLNWFYVKRYMTKLLKSRNTILKSKAEKLVNSL</sequence>
<keyword evidence="2" id="KW-1185">Reference proteome</keyword>
<dbReference type="InterPro" id="IPR023393">
    <property type="entry name" value="START-like_dom_sf"/>
</dbReference>
<proteinExistence type="predicted"/>
<dbReference type="Proteomes" id="UP001501496">
    <property type="component" value="Unassembled WGS sequence"/>
</dbReference>
<dbReference type="CDD" id="cd07820">
    <property type="entry name" value="SRPBCC_3"/>
    <property type="match status" value="1"/>
</dbReference>
<evidence type="ECO:0008006" key="3">
    <source>
        <dbReference type="Google" id="ProtNLM"/>
    </source>
</evidence>
<comment type="caution">
    <text evidence="1">The sequence shown here is derived from an EMBL/GenBank/DDBJ whole genome shotgun (WGS) entry which is preliminary data.</text>
</comment>
<evidence type="ECO:0000313" key="1">
    <source>
        <dbReference type="EMBL" id="GAA4230712.1"/>
    </source>
</evidence>